<feature type="transmembrane region" description="Helical" evidence="6">
    <location>
        <begin position="749"/>
        <end position="767"/>
    </location>
</feature>
<reference evidence="8 10" key="1">
    <citation type="journal article" date="2016" name="Sci. Rep.">
        <title>Serotype IV Streptococcus agalactiae ST-452 has arisen from large genomic recombination events between CC23 and the hypervirulent CC17 lineages.</title>
        <authorList>
            <person name="Campisi E."/>
            <person name="Rinaudo C.D."/>
            <person name="Donati C."/>
            <person name="Barucco M."/>
            <person name="Torricelli G."/>
            <person name="Edwards M.S."/>
            <person name="Baker C.J."/>
            <person name="Margarit I."/>
            <person name="Rosini R."/>
        </authorList>
    </citation>
    <scope>NUCLEOTIDE SEQUENCE [LARGE SCALE GENOMIC DNA]</scope>
    <source>
        <strain evidence="8 10">CZ-PW-140</strain>
    </source>
</reference>
<dbReference type="Proteomes" id="UP000256718">
    <property type="component" value="Unassembled WGS sequence"/>
</dbReference>
<feature type="region of interest" description="Disordered" evidence="5">
    <location>
        <begin position="490"/>
        <end position="527"/>
    </location>
</feature>
<dbReference type="Pfam" id="PF12698">
    <property type="entry name" value="ABC2_membrane_3"/>
    <property type="match status" value="1"/>
</dbReference>
<dbReference type="NCBIfam" id="TIGR03057">
    <property type="entry name" value="xxxLxxG_by_4"/>
    <property type="match status" value="4"/>
</dbReference>
<evidence type="ECO:0000256" key="6">
    <source>
        <dbReference type="SAM" id="Phobius"/>
    </source>
</evidence>
<dbReference type="InterPro" id="IPR023908">
    <property type="entry name" value="xxxLxxG_rpt"/>
</dbReference>
<reference evidence="9 11" key="2">
    <citation type="journal article" date="2018" name="Emerg. Microbes Infect.">
        <title>Phenotypic and molecular analysis of nontypeable Group B streptococci: identification of cps2a and hybrid cps2a/cps5 Group B streptococcal capsule gene clusters.</title>
        <authorList>
            <person name="Alhhazmi A."/>
            <person name="Tyrrell G.J."/>
        </authorList>
    </citation>
    <scope>NUCLEOTIDE SEQUENCE [LARGE SCALE GENOMIC DNA]</scope>
    <source>
        <strain evidence="9 11">PLGBS17</strain>
    </source>
</reference>
<feature type="compositionally biased region" description="Polar residues" evidence="5">
    <location>
        <begin position="490"/>
        <end position="501"/>
    </location>
</feature>
<keyword evidence="2 6" id="KW-0812">Transmembrane</keyword>
<keyword evidence="3 6" id="KW-1133">Transmembrane helix</keyword>
<dbReference type="InterPro" id="IPR013525">
    <property type="entry name" value="ABC2_TM"/>
</dbReference>
<feature type="transmembrane region" description="Helical" evidence="6">
    <location>
        <begin position="667"/>
        <end position="686"/>
    </location>
</feature>
<evidence type="ECO:0000256" key="1">
    <source>
        <dbReference type="ARBA" id="ARBA00004141"/>
    </source>
</evidence>
<gene>
    <name evidence="8" type="ORF">AX245_02830</name>
    <name evidence="9" type="ORF">C4618_05985</name>
</gene>
<dbReference type="Gene3D" id="1.10.287.950">
    <property type="entry name" value="Methyl-accepting chemotaxis protein"/>
    <property type="match status" value="1"/>
</dbReference>
<evidence type="ECO:0000313" key="9">
    <source>
        <dbReference type="EMBL" id="RDY81651.1"/>
    </source>
</evidence>
<dbReference type="InterPro" id="IPR051328">
    <property type="entry name" value="T7SS_ABC-Transporter"/>
</dbReference>
<dbReference type="SUPFAM" id="SSF101967">
    <property type="entry name" value="Adhesin YadA, collagen-binding domain"/>
    <property type="match status" value="1"/>
</dbReference>
<dbReference type="InterPro" id="IPR011049">
    <property type="entry name" value="Serralysin-like_metalloprot_C"/>
</dbReference>
<dbReference type="EMBL" id="QHGZ01000152">
    <property type="protein sequence ID" value="RDY81651.1"/>
    <property type="molecule type" value="Genomic_DNA"/>
</dbReference>
<organism evidence="9 11">
    <name type="scientific">Streptococcus agalactiae</name>
    <dbReference type="NCBI Taxonomy" id="1311"/>
    <lineage>
        <taxon>Bacteria</taxon>
        <taxon>Bacillati</taxon>
        <taxon>Bacillota</taxon>
        <taxon>Bacilli</taxon>
        <taxon>Lactobacillales</taxon>
        <taxon>Streptococcaceae</taxon>
        <taxon>Streptococcus</taxon>
    </lineage>
</organism>
<dbReference type="PANTHER" id="PTHR43077">
    <property type="entry name" value="TRANSPORT PERMEASE YVFS-RELATED"/>
    <property type="match status" value="1"/>
</dbReference>
<dbReference type="Gene3D" id="3.40.1710.10">
    <property type="entry name" value="abc type-2 transporter like domain"/>
    <property type="match status" value="1"/>
</dbReference>
<dbReference type="NCBIfam" id="TIGR03062">
    <property type="entry name" value="pip_yhgE_Cterm"/>
    <property type="match status" value="1"/>
</dbReference>
<dbReference type="InterPro" id="IPR017500">
    <property type="entry name" value="Phage_infect_YhgE_N"/>
</dbReference>
<dbReference type="AlphaFoldDB" id="A0A0E1EPS9"/>
<evidence type="ECO:0000256" key="4">
    <source>
        <dbReference type="ARBA" id="ARBA00023136"/>
    </source>
</evidence>
<evidence type="ECO:0000259" key="7">
    <source>
        <dbReference type="Pfam" id="PF12698"/>
    </source>
</evidence>
<sequence length="772" mass="82995">MLDELKAIIKSPKLWITMAGVALIPTLYNVIFLSSMWDPYGNTKNLPVAVVNQDKSAKLNGKTISIGKDMEDNLSKNDSLDFHFTTAKRAEKELEKGHYYMVITFPKDLSRKATTLMTEKPERLNITYKTTKGRSFVASKMSETAANKLKDEIAESITGTYTESVFKNMGSMKTGINKAADGSQELLNGSNKLLDGSQTLTSNLDVLASSSQTFSGGANKLNSGINLYTDGVGTLSNGLETLSDGVTAYTTGVHKLSEGSQKLDDKSQALVEGSEKLTDGLQQLSQATQLKPEQERTLQNLSDGLKNLNQIITNLQSTATTDSDTNSKLFNFLSTIESSTKALMNTAAADKQKQMTAVQSTSAFKSLTPEQQSQITSAVTGTPTSAETIAANISSNIENMKTVLSEASSSTPSNNNSQNLQTLSGTANNLVLKAISDLDKIQKLPTATKQLYQGSQKLTKGITDYTNAVGQLRKGAETLDSKSNQLISGTQKASQGAQTLDSKSDQLRDGAGQLASGSDRIADGSNKLAGGGHQLTDGLTELSGGVSQLSSSLGKAGDQLSMVSVNKDNANAVSSPVTIKHEDYDSVDTNGVGMAPYMISVALMVVALSANVIFAKALSGKEPDNRFSWAKNKLLINGFIATLAATILFFAVQFIGLKPDYPGKTYFIILLTAWTLMALVTALVGWDNRYGSFLSLLILLFQLGSSAGTYPIELSPKFFQTIQPFLPMTYSVSGLRETISLTGDVNHQWRMLVIFLVSSMILALLIYRKQED</sequence>
<feature type="transmembrane region" description="Helical" evidence="6">
    <location>
        <begin position="594"/>
        <end position="614"/>
    </location>
</feature>
<feature type="transmembrane region" description="Helical" evidence="6">
    <location>
        <begin position="634"/>
        <end position="655"/>
    </location>
</feature>
<dbReference type="NCBIfam" id="TIGR03061">
    <property type="entry name" value="pip_yhgE_Nterm"/>
    <property type="match status" value="1"/>
</dbReference>
<dbReference type="KEGG" id="sage:EN72_11160"/>
<evidence type="ECO:0000313" key="10">
    <source>
        <dbReference type="Proteomes" id="UP000093122"/>
    </source>
</evidence>
<dbReference type="EMBL" id="MAWT01000046">
    <property type="protein sequence ID" value="OCM70529.1"/>
    <property type="molecule type" value="Genomic_DNA"/>
</dbReference>
<evidence type="ECO:0000256" key="2">
    <source>
        <dbReference type="ARBA" id="ARBA00022692"/>
    </source>
</evidence>
<feature type="domain" description="ABC-2 type transporter transmembrane" evidence="7">
    <location>
        <begin position="15"/>
        <end position="164"/>
    </location>
</feature>
<name>A0A0E1EPS9_STRAG</name>
<dbReference type="Proteomes" id="UP000093122">
    <property type="component" value="Unassembled WGS sequence"/>
</dbReference>
<comment type="caution">
    <text evidence="9">The sequence shown here is derived from an EMBL/GenBank/DDBJ whole genome shotgun (WGS) entry which is preliminary data.</text>
</comment>
<accession>A0A0E1EPS9</accession>
<dbReference type="InterPro" id="IPR017501">
    <property type="entry name" value="Phage_infect_YhgE_C"/>
</dbReference>
<evidence type="ECO:0000256" key="5">
    <source>
        <dbReference type="SAM" id="MobiDB-lite"/>
    </source>
</evidence>
<evidence type="ECO:0000313" key="11">
    <source>
        <dbReference type="Proteomes" id="UP000256718"/>
    </source>
</evidence>
<dbReference type="PANTHER" id="PTHR43077:SF5">
    <property type="entry name" value="PHAGE INFECTION PROTEIN"/>
    <property type="match status" value="1"/>
</dbReference>
<dbReference type="RefSeq" id="WP_000883414.1">
    <property type="nucleotide sequence ID" value="NZ_CAXOLC010000008.1"/>
</dbReference>
<keyword evidence="4 6" id="KW-0472">Membrane</keyword>
<protein>
    <submittedName>
        <fullName evidence="9">YhgE/Pip domain-containing protein</fullName>
    </submittedName>
</protein>
<dbReference type="GO" id="GO:0016020">
    <property type="term" value="C:membrane"/>
    <property type="evidence" value="ECO:0007669"/>
    <property type="project" value="UniProtKB-SubCell"/>
</dbReference>
<proteinExistence type="predicted"/>
<evidence type="ECO:0000313" key="8">
    <source>
        <dbReference type="EMBL" id="OCM70529.1"/>
    </source>
</evidence>
<feature type="transmembrane region" description="Helical" evidence="6">
    <location>
        <begin position="693"/>
        <end position="712"/>
    </location>
</feature>
<evidence type="ECO:0000256" key="3">
    <source>
        <dbReference type="ARBA" id="ARBA00022989"/>
    </source>
</evidence>
<comment type="subcellular location">
    <subcellularLocation>
        <location evidence="1">Membrane</location>
        <topology evidence="1">Multi-pass membrane protein</topology>
    </subcellularLocation>
</comment>